<organism evidence="2 3">
    <name type="scientific">Parachitinimonas caeni</name>
    <dbReference type="NCBI Taxonomy" id="3031301"/>
    <lineage>
        <taxon>Bacteria</taxon>
        <taxon>Pseudomonadati</taxon>
        <taxon>Pseudomonadota</taxon>
        <taxon>Betaproteobacteria</taxon>
        <taxon>Neisseriales</taxon>
        <taxon>Chitinibacteraceae</taxon>
        <taxon>Parachitinimonas</taxon>
    </lineage>
</organism>
<dbReference type="Pfam" id="PF04307">
    <property type="entry name" value="YdjM"/>
    <property type="match status" value="1"/>
</dbReference>
<keyword evidence="2" id="KW-0378">Hydrolase</keyword>
<feature type="transmembrane region" description="Helical" evidence="1">
    <location>
        <begin position="42"/>
        <end position="68"/>
    </location>
</feature>
<accession>A0ABT7E1A1</accession>
<evidence type="ECO:0000313" key="2">
    <source>
        <dbReference type="EMBL" id="MDK2126088.1"/>
    </source>
</evidence>
<dbReference type="PANTHER" id="PTHR35531:SF1">
    <property type="entry name" value="INNER MEMBRANE PROTEIN YBCI-RELATED"/>
    <property type="match status" value="1"/>
</dbReference>
<gene>
    <name evidence="2" type="ORF">PZA18_18755</name>
</gene>
<feature type="transmembrane region" description="Helical" evidence="1">
    <location>
        <begin position="97"/>
        <end position="119"/>
    </location>
</feature>
<dbReference type="InterPro" id="IPR007404">
    <property type="entry name" value="YdjM-like"/>
</dbReference>
<dbReference type="Proteomes" id="UP001172778">
    <property type="component" value="Unassembled WGS sequence"/>
</dbReference>
<keyword evidence="1" id="KW-0472">Membrane</keyword>
<keyword evidence="1" id="KW-0812">Transmembrane</keyword>
<reference evidence="2" key="1">
    <citation type="submission" date="2023-03" db="EMBL/GenBank/DDBJ databases">
        <title>Chitinimonas shenzhenensis gen. nov., sp. nov., a novel member of family Burkholderiaceae isolated from activated sludge collected in Shen Zhen, China.</title>
        <authorList>
            <person name="Wang X."/>
        </authorList>
    </citation>
    <scope>NUCLEOTIDE SEQUENCE</scope>
    <source>
        <strain evidence="2">DQS-5</strain>
    </source>
</reference>
<name>A0ABT7E1A1_9NEIS</name>
<dbReference type="EMBL" id="JARRAF010000030">
    <property type="protein sequence ID" value="MDK2126088.1"/>
    <property type="molecule type" value="Genomic_DNA"/>
</dbReference>
<evidence type="ECO:0000313" key="3">
    <source>
        <dbReference type="Proteomes" id="UP001172778"/>
    </source>
</evidence>
<proteinExistence type="predicted"/>
<dbReference type="GO" id="GO:0016787">
    <property type="term" value="F:hydrolase activity"/>
    <property type="evidence" value="ECO:0007669"/>
    <property type="project" value="UniProtKB-KW"/>
</dbReference>
<dbReference type="PANTHER" id="PTHR35531">
    <property type="entry name" value="INNER MEMBRANE PROTEIN YBCI-RELATED"/>
    <property type="match status" value="1"/>
</dbReference>
<sequence length="132" mass="14751">MPYASQFGHRGFSHSLFMAVVVALILTLFAKRLGASRQWVFGFIAVAMASHPLLDALTNGGLGVALWWPWSDERFFFPLTPIQVSPIGRAFFSERGLAVLLSELGTIWLPCLVLGLMIYKVRRNLTQRNTQA</sequence>
<keyword evidence="3" id="KW-1185">Reference proteome</keyword>
<keyword evidence="1" id="KW-1133">Transmembrane helix</keyword>
<feature type="transmembrane region" description="Helical" evidence="1">
    <location>
        <begin position="12"/>
        <end position="30"/>
    </location>
</feature>
<protein>
    <submittedName>
        <fullName evidence="2">Metal-dependent hydrolase</fullName>
    </submittedName>
</protein>
<evidence type="ECO:0000256" key="1">
    <source>
        <dbReference type="SAM" id="Phobius"/>
    </source>
</evidence>
<comment type="caution">
    <text evidence="2">The sequence shown here is derived from an EMBL/GenBank/DDBJ whole genome shotgun (WGS) entry which is preliminary data.</text>
</comment>